<dbReference type="Proteomes" id="UP001189429">
    <property type="component" value="Unassembled WGS sequence"/>
</dbReference>
<organism evidence="1 2">
    <name type="scientific">Prorocentrum cordatum</name>
    <dbReference type="NCBI Taxonomy" id="2364126"/>
    <lineage>
        <taxon>Eukaryota</taxon>
        <taxon>Sar</taxon>
        <taxon>Alveolata</taxon>
        <taxon>Dinophyceae</taxon>
        <taxon>Prorocentrales</taxon>
        <taxon>Prorocentraceae</taxon>
        <taxon>Prorocentrum</taxon>
    </lineage>
</organism>
<reference evidence="1" key="1">
    <citation type="submission" date="2023-10" db="EMBL/GenBank/DDBJ databases">
        <authorList>
            <person name="Chen Y."/>
            <person name="Shah S."/>
            <person name="Dougan E. K."/>
            <person name="Thang M."/>
            <person name="Chan C."/>
        </authorList>
    </citation>
    <scope>NUCLEOTIDE SEQUENCE [LARGE SCALE GENOMIC DNA]</scope>
</reference>
<dbReference type="EMBL" id="CAUYUJ010021749">
    <property type="protein sequence ID" value="CAK0906828.1"/>
    <property type="molecule type" value="Genomic_DNA"/>
</dbReference>
<evidence type="ECO:0000313" key="1">
    <source>
        <dbReference type="EMBL" id="CAK0906828.1"/>
    </source>
</evidence>
<name>A0ABN9Y608_9DINO</name>
<protein>
    <submittedName>
        <fullName evidence="1">Uncharacterized protein</fullName>
    </submittedName>
</protein>
<feature type="non-terminal residue" evidence="1">
    <location>
        <position position="1"/>
    </location>
</feature>
<gene>
    <name evidence="1" type="ORF">PCOR1329_LOCUS82017</name>
</gene>
<comment type="caution">
    <text evidence="1">The sequence shown here is derived from an EMBL/GenBank/DDBJ whole genome shotgun (WGS) entry which is preliminary data.</text>
</comment>
<evidence type="ECO:0000313" key="2">
    <source>
        <dbReference type="Proteomes" id="UP001189429"/>
    </source>
</evidence>
<keyword evidence="2" id="KW-1185">Reference proteome</keyword>
<sequence length="711" mass="77514">ELEKPDKTRGPLEDKCYTCKEFSMDCEAAFGDWDGLCAAHAEGKSVHDDVSEGLQVKRGSAAGFVPSTEVSTTRIGSKVSETATSMNAVEFRSHFTKEPRGDAVKKLPWTMVRVFGSTEKDKVFIFEHMPGSKWWSYEVFIEKVKTANAPNLEARQHFFKNQPERVATRKLQASSDVYEASCQILGTHALVHIDDHLLSIGRLRPGSAPAKRAAALQAIRPRLLDLLAQAKKDSLNLAMAMVKGSEGVSRHHAEVAETKLRVRGWEDQANVVKNRLLVFRQAELLPTSRIHTVDPADVHAAAKAALAAKVELPVAACMGLLLIERNRVAKGIWGDNASFEKLFGIASAWAPTVDVDPTPFDPAAPTLANLNLDMEKKLDIMQVSFINAVVPSAIARGQSQRGALKRLLDKFGGAIEKIATTRVDASECEAAKMCEFMEVVRYIAQLLDPKTLVSPEADADVYGRECVEGSLIQVVASAIGASPYYSNLLSELTNPQMIVALKEMASQMLKLETDLSESSGELFSHLGSAPKLLHRLTARFPSSVAQNFDEVAKSTAFEQVQVIRSEICANIVTLDRLRRAKDALEELSSAFPTDSTLPAAIGDIVAATRSIELGASRQDIHNAIKDVLISSTKTDEFQALADKCNVSIGMRIDHADGSSDPDPLLQMIECTANEASMVEGKDIPRLRKPGNNLQTHAPFVFTGLDCLEEGL</sequence>
<proteinExistence type="predicted"/>
<accession>A0ABN9Y608</accession>